<keyword evidence="1" id="KW-0812">Transmembrane</keyword>
<evidence type="ECO:0008006" key="4">
    <source>
        <dbReference type="Google" id="ProtNLM"/>
    </source>
</evidence>
<keyword evidence="3" id="KW-1185">Reference proteome</keyword>
<keyword evidence="1" id="KW-0472">Membrane</keyword>
<accession>A0A223KY87</accession>
<organism evidence="2 3">
    <name type="scientific">Sutcliffiella cohnii</name>
    <dbReference type="NCBI Taxonomy" id="33932"/>
    <lineage>
        <taxon>Bacteria</taxon>
        <taxon>Bacillati</taxon>
        <taxon>Bacillota</taxon>
        <taxon>Bacilli</taxon>
        <taxon>Bacillales</taxon>
        <taxon>Bacillaceae</taxon>
        <taxon>Sutcliffiella</taxon>
    </lineage>
</organism>
<gene>
    <name evidence="2" type="ORF">BC6307_24480</name>
</gene>
<evidence type="ECO:0000313" key="3">
    <source>
        <dbReference type="Proteomes" id="UP000215224"/>
    </source>
</evidence>
<evidence type="ECO:0000256" key="1">
    <source>
        <dbReference type="SAM" id="Phobius"/>
    </source>
</evidence>
<evidence type="ECO:0000313" key="2">
    <source>
        <dbReference type="EMBL" id="AST94476.1"/>
    </source>
</evidence>
<proteinExistence type="predicted"/>
<sequence length="71" mass="7582">MTMMVKMQGVFQEGKEVVKNERGAQTIEWVALAVVILFLMAAVATAMSGQGGNLAQSIVSKISELINKVGQ</sequence>
<keyword evidence="1" id="KW-1133">Transmembrane helix</keyword>
<dbReference type="EMBL" id="CP018866">
    <property type="protein sequence ID" value="AST94476.1"/>
    <property type="molecule type" value="Genomic_DNA"/>
</dbReference>
<name>A0A223KY87_9BACI</name>
<dbReference type="KEGG" id="bcoh:BC6307_24480"/>
<reference evidence="2 3" key="1">
    <citation type="submission" date="2016-12" db="EMBL/GenBank/DDBJ databases">
        <title>The whole genome sequencing and assembly of Bacillus cohnii DSM 6307T strain.</title>
        <authorList>
            <person name="Lee Y.-J."/>
            <person name="Yi H."/>
            <person name="Bahn Y.-S."/>
            <person name="Kim J.F."/>
            <person name="Lee D.-W."/>
        </authorList>
    </citation>
    <scope>NUCLEOTIDE SEQUENCE [LARGE SCALE GENOMIC DNA]</scope>
    <source>
        <strain evidence="2 3">DSM 6307</strain>
    </source>
</reference>
<dbReference type="Proteomes" id="UP000215224">
    <property type="component" value="Chromosome"/>
</dbReference>
<feature type="transmembrane region" description="Helical" evidence="1">
    <location>
        <begin position="29"/>
        <end position="47"/>
    </location>
</feature>
<dbReference type="STRING" id="1314751.GCA_001591425_02115"/>
<dbReference type="AlphaFoldDB" id="A0A223KY87"/>
<protein>
    <recommendedName>
        <fullName evidence="4">Flp family type IVb pilin</fullName>
    </recommendedName>
</protein>